<accession>A0AAU7DKW4</accession>
<dbReference type="InterPro" id="IPR002645">
    <property type="entry name" value="STAS_dom"/>
</dbReference>
<reference evidence="4" key="1">
    <citation type="submission" date="2023-03" db="EMBL/GenBank/DDBJ databases">
        <title>Edaphobacter sp.</title>
        <authorList>
            <person name="Huber K.J."/>
            <person name="Papendorf J."/>
            <person name="Pilke C."/>
            <person name="Bunk B."/>
            <person name="Sproeer C."/>
            <person name="Pester M."/>
        </authorList>
    </citation>
    <scope>NUCLEOTIDE SEQUENCE</scope>
    <source>
        <strain evidence="4">DSM 110680</strain>
    </source>
</reference>
<dbReference type="AlphaFoldDB" id="A0AAU7DKW4"/>
<dbReference type="SUPFAM" id="SSF52091">
    <property type="entry name" value="SpoIIaa-like"/>
    <property type="match status" value="1"/>
</dbReference>
<sequence length="117" mass="12549">MPEIAAVSPLTLDVERNGDVATVKCHGKLVLGVCDVLTSKVRALIPDTKRIVLDLTDLKQMDSMGLGTIVRLYASAKTGGSCLVLVNIGPRIRQLLGITNLLSVLTDMCEQGVTIRF</sequence>
<dbReference type="NCBIfam" id="TIGR00377">
    <property type="entry name" value="ant_ant_sig"/>
    <property type="match status" value="1"/>
</dbReference>
<dbReference type="PANTHER" id="PTHR33495:SF2">
    <property type="entry name" value="ANTI-SIGMA FACTOR ANTAGONIST TM_1081-RELATED"/>
    <property type="match status" value="1"/>
</dbReference>
<organism evidence="4">
    <name type="scientific">Telmatobacter sp. DSM 110680</name>
    <dbReference type="NCBI Taxonomy" id="3036704"/>
    <lineage>
        <taxon>Bacteria</taxon>
        <taxon>Pseudomonadati</taxon>
        <taxon>Acidobacteriota</taxon>
        <taxon>Terriglobia</taxon>
        <taxon>Terriglobales</taxon>
        <taxon>Acidobacteriaceae</taxon>
        <taxon>Telmatobacter</taxon>
    </lineage>
</organism>
<proteinExistence type="inferred from homology"/>
<comment type="similarity">
    <text evidence="1 2">Belongs to the anti-sigma-factor antagonist family.</text>
</comment>
<dbReference type="Gene3D" id="3.30.750.24">
    <property type="entry name" value="STAS domain"/>
    <property type="match status" value="1"/>
</dbReference>
<evidence type="ECO:0000313" key="4">
    <source>
        <dbReference type="EMBL" id="XBH18265.1"/>
    </source>
</evidence>
<dbReference type="Pfam" id="PF01740">
    <property type="entry name" value="STAS"/>
    <property type="match status" value="1"/>
</dbReference>
<evidence type="ECO:0000256" key="2">
    <source>
        <dbReference type="RuleBase" id="RU003749"/>
    </source>
</evidence>
<dbReference type="PANTHER" id="PTHR33495">
    <property type="entry name" value="ANTI-SIGMA FACTOR ANTAGONIST TM_1081-RELATED-RELATED"/>
    <property type="match status" value="1"/>
</dbReference>
<dbReference type="EMBL" id="CP121196">
    <property type="protein sequence ID" value="XBH18265.1"/>
    <property type="molecule type" value="Genomic_DNA"/>
</dbReference>
<feature type="domain" description="STAS" evidence="3">
    <location>
        <begin position="10"/>
        <end position="117"/>
    </location>
</feature>
<dbReference type="PROSITE" id="PS50801">
    <property type="entry name" value="STAS"/>
    <property type="match status" value="1"/>
</dbReference>
<evidence type="ECO:0000256" key="1">
    <source>
        <dbReference type="ARBA" id="ARBA00009013"/>
    </source>
</evidence>
<gene>
    <name evidence="4" type="ORF">P8935_02785</name>
</gene>
<evidence type="ECO:0000259" key="3">
    <source>
        <dbReference type="PROSITE" id="PS50801"/>
    </source>
</evidence>
<protein>
    <recommendedName>
        <fullName evidence="2">Anti-sigma factor antagonist</fullName>
    </recommendedName>
</protein>
<name>A0AAU7DKW4_9BACT</name>
<dbReference type="RefSeq" id="WP_348263489.1">
    <property type="nucleotide sequence ID" value="NZ_CP121196.1"/>
</dbReference>
<dbReference type="CDD" id="cd07043">
    <property type="entry name" value="STAS_anti-anti-sigma_factors"/>
    <property type="match status" value="1"/>
</dbReference>
<dbReference type="InterPro" id="IPR003658">
    <property type="entry name" value="Anti-sigma_ant"/>
</dbReference>
<dbReference type="InterPro" id="IPR036513">
    <property type="entry name" value="STAS_dom_sf"/>
</dbReference>
<dbReference type="GO" id="GO:0043856">
    <property type="term" value="F:anti-sigma factor antagonist activity"/>
    <property type="evidence" value="ECO:0007669"/>
    <property type="project" value="InterPro"/>
</dbReference>